<dbReference type="SMART" id="SM00954">
    <property type="entry name" value="RelA_SpoT"/>
    <property type="match status" value="1"/>
</dbReference>
<evidence type="ECO:0000259" key="4">
    <source>
        <dbReference type="PROSITE" id="PS51831"/>
    </source>
</evidence>
<comment type="similarity">
    <text evidence="1">Belongs to the RelA/SpoT family.</text>
</comment>
<evidence type="ECO:0000259" key="5">
    <source>
        <dbReference type="PROSITE" id="PS51880"/>
    </source>
</evidence>
<dbReference type="InterPro" id="IPR012676">
    <property type="entry name" value="TGS-like"/>
</dbReference>
<dbReference type="SMART" id="SM00471">
    <property type="entry name" value="HDc"/>
    <property type="match status" value="1"/>
</dbReference>
<dbReference type="CDD" id="cd05399">
    <property type="entry name" value="NT_Rel-Spo_like"/>
    <property type="match status" value="1"/>
</dbReference>
<dbReference type="Pfam" id="PF04607">
    <property type="entry name" value="RelA_SpoT"/>
    <property type="match status" value="1"/>
</dbReference>
<dbReference type="PANTHER" id="PTHR21262">
    <property type="entry name" value="GUANOSINE-3',5'-BIS DIPHOSPHATE 3'-PYROPHOSPHOHYDROLASE"/>
    <property type="match status" value="1"/>
</dbReference>
<dbReference type="Pfam" id="PF13328">
    <property type="entry name" value="HD_4"/>
    <property type="match status" value="1"/>
</dbReference>
<reference evidence="6" key="1">
    <citation type="submission" date="2021-01" db="EMBL/GenBank/DDBJ databases">
        <title>Whole genome shotgun sequence of Rugosimonospora africana NBRC 104875.</title>
        <authorList>
            <person name="Komaki H."/>
            <person name="Tamura T."/>
        </authorList>
    </citation>
    <scope>NUCLEOTIDE SEQUENCE</scope>
    <source>
        <strain evidence="6">NBRC 104875</strain>
    </source>
</reference>
<feature type="domain" description="TGS" evidence="5">
    <location>
        <begin position="429"/>
        <end position="494"/>
    </location>
</feature>
<dbReference type="Gene3D" id="3.10.20.30">
    <property type="match status" value="1"/>
</dbReference>
<evidence type="ECO:0000256" key="3">
    <source>
        <dbReference type="SAM" id="MobiDB-lite"/>
    </source>
</evidence>
<feature type="domain" description="HD" evidence="4">
    <location>
        <begin position="97"/>
        <end position="194"/>
    </location>
</feature>
<sequence length="602" mass="66218">MDLTAGPPAPSGAPIAKGQPVASGAPTQREPGASEGWFAGRLRSMFPWQAQSDDPVVTLLRDHRQIHPHADVGVLRRSYAIAERMHRGQMRKSGEPYITHPLAVAQILAALGMDTTTLVAALLHDTVEDTSYTLPQLRADFGPEVALLVDGVTKFDKVYFGETAEAETIRKMLVLAGRDVRVLVIKLADRLHNMRTLGVRSPASRMRIAGATREVLVPLCDRLGIQALKRELEDTVLLNLDPDRYAAIDEHVRNRPQWLPYLNKVIGTIHPELTRAKIKTAISARPRHYYSIWKDTESSGRQIPMELPRIVIVVDGSQTDCYAALGTVHATWRPVPGRFKDFIASPKNNHYRSLHTTVLGPEHQPLEVLIRTEPMHREAEYGIVATFRDSPVSAAGRGKAESPDWLRRVLDWEVVADDAERFLDALRCDLTDAQILVFTTDGRRILLPAGSTPVDLAYTLDTELGHGCVGARRGGRLIPLSSPLVEGDVVEIISQGPMASGPSKEWLQFVKTPLARLQIDRWFADGGEPSTIAHKVKLGRAAIGLALRKCDRGLVDDAPLLALVEELGYPDLEALLVAVADHRLSADGAVERMIAAVDQSPR</sequence>
<dbReference type="SUPFAM" id="SSF81271">
    <property type="entry name" value="TGS-like"/>
    <property type="match status" value="1"/>
</dbReference>
<gene>
    <name evidence="6" type="primary">relA_2</name>
    <name evidence="6" type="ORF">Raf01_68830</name>
</gene>
<comment type="pathway">
    <text evidence="2">Purine metabolism.</text>
</comment>
<dbReference type="FunFam" id="1.10.3210.10:FF:000001">
    <property type="entry name" value="GTP pyrophosphokinase RelA"/>
    <property type="match status" value="1"/>
</dbReference>
<dbReference type="InterPro" id="IPR012675">
    <property type="entry name" value="Beta-grasp_dom_sf"/>
</dbReference>
<dbReference type="CDD" id="cd00077">
    <property type="entry name" value="HDc"/>
    <property type="match status" value="1"/>
</dbReference>
<name>A0A8J3R1X9_9ACTN</name>
<dbReference type="Proteomes" id="UP000642748">
    <property type="component" value="Unassembled WGS sequence"/>
</dbReference>
<proteinExistence type="inferred from homology"/>
<dbReference type="InterPro" id="IPR006674">
    <property type="entry name" value="HD_domain"/>
</dbReference>
<dbReference type="Gene3D" id="1.10.3210.10">
    <property type="entry name" value="Hypothetical protein af1432"/>
    <property type="match status" value="1"/>
</dbReference>
<dbReference type="SUPFAM" id="SSF81301">
    <property type="entry name" value="Nucleotidyltransferase"/>
    <property type="match status" value="1"/>
</dbReference>
<dbReference type="GO" id="GO:0005886">
    <property type="term" value="C:plasma membrane"/>
    <property type="evidence" value="ECO:0007669"/>
    <property type="project" value="TreeGrafter"/>
</dbReference>
<dbReference type="FunFam" id="3.10.20.30:FF:000002">
    <property type="entry name" value="GTP pyrophosphokinase (RelA/SpoT)"/>
    <property type="match status" value="1"/>
</dbReference>
<evidence type="ECO:0000313" key="6">
    <source>
        <dbReference type="EMBL" id="GIH18711.1"/>
    </source>
</evidence>
<dbReference type="RefSeq" id="WP_373319649.1">
    <property type="nucleotide sequence ID" value="NZ_BONZ01000070.1"/>
</dbReference>
<dbReference type="Pfam" id="PF02824">
    <property type="entry name" value="TGS"/>
    <property type="match status" value="1"/>
</dbReference>
<evidence type="ECO:0000256" key="1">
    <source>
        <dbReference type="ARBA" id="ARBA00007476"/>
    </source>
</evidence>
<evidence type="ECO:0000313" key="7">
    <source>
        <dbReference type="Proteomes" id="UP000642748"/>
    </source>
</evidence>
<dbReference type="InterPro" id="IPR007685">
    <property type="entry name" value="RelA_SpoT"/>
</dbReference>
<dbReference type="InterPro" id="IPR003607">
    <property type="entry name" value="HD/PDEase_dom"/>
</dbReference>
<comment type="caution">
    <text evidence="6">The sequence shown here is derived from an EMBL/GenBank/DDBJ whole genome shotgun (WGS) entry which is preliminary data.</text>
</comment>
<evidence type="ECO:0000256" key="2">
    <source>
        <dbReference type="ARBA" id="ARBA00025704"/>
    </source>
</evidence>
<keyword evidence="7" id="KW-1185">Reference proteome</keyword>
<dbReference type="PROSITE" id="PS51880">
    <property type="entry name" value="TGS"/>
    <property type="match status" value="1"/>
</dbReference>
<organism evidence="6 7">
    <name type="scientific">Rugosimonospora africana</name>
    <dbReference type="NCBI Taxonomy" id="556532"/>
    <lineage>
        <taxon>Bacteria</taxon>
        <taxon>Bacillati</taxon>
        <taxon>Actinomycetota</taxon>
        <taxon>Actinomycetes</taxon>
        <taxon>Micromonosporales</taxon>
        <taxon>Micromonosporaceae</taxon>
        <taxon>Rugosimonospora</taxon>
    </lineage>
</organism>
<dbReference type="InterPro" id="IPR043519">
    <property type="entry name" value="NT_sf"/>
</dbReference>
<dbReference type="Gene3D" id="3.30.460.10">
    <property type="entry name" value="Beta Polymerase, domain 2"/>
    <property type="match status" value="1"/>
</dbReference>
<dbReference type="InterPro" id="IPR004095">
    <property type="entry name" value="TGS"/>
</dbReference>
<dbReference type="SUPFAM" id="SSF109604">
    <property type="entry name" value="HD-domain/PDEase-like"/>
    <property type="match status" value="1"/>
</dbReference>
<accession>A0A8J3R1X9</accession>
<dbReference type="GO" id="GO:0015969">
    <property type="term" value="P:guanosine tetraphosphate metabolic process"/>
    <property type="evidence" value="ECO:0007669"/>
    <property type="project" value="InterPro"/>
</dbReference>
<dbReference type="AlphaFoldDB" id="A0A8J3R1X9"/>
<feature type="region of interest" description="Disordered" evidence="3">
    <location>
        <begin position="1"/>
        <end position="34"/>
    </location>
</feature>
<dbReference type="PROSITE" id="PS51831">
    <property type="entry name" value="HD"/>
    <property type="match status" value="1"/>
</dbReference>
<protein>
    <submittedName>
        <fullName evidence="6">GTP pyrophosphokinase</fullName>
    </submittedName>
</protein>
<dbReference type="PANTHER" id="PTHR21262:SF31">
    <property type="entry name" value="GTP PYROPHOSPHOKINASE"/>
    <property type="match status" value="1"/>
</dbReference>
<dbReference type="EMBL" id="BONZ01000070">
    <property type="protein sequence ID" value="GIH18711.1"/>
    <property type="molecule type" value="Genomic_DNA"/>
</dbReference>